<keyword evidence="1" id="KW-0812">Transmembrane</keyword>
<evidence type="ECO:0000313" key="4">
    <source>
        <dbReference type="Proteomes" id="UP001300096"/>
    </source>
</evidence>
<dbReference type="SMART" id="SM00858">
    <property type="entry name" value="SAF"/>
    <property type="match status" value="1"/>
</dbReference>
<organism evidence="3 4">
    <name type="scientific">Microbacterium croceum</name>
    <dbReference type="NCBI Taxonomy" id="2851645"/>
    <lineage>
        <taxon>Bacteria</taxon>
        <taxon>Bacillati</taxon>
        <taxon>Actinomycetota</taxon>
        <taxon>Actinomycetes</taxon>
        <taxon>Micrococcales</taxon>
        <taxon>Microbacteriaceae</taxon>
        <taxon>Microbacterium</taxon>
    </lineage>
</organism>
<reference evidence="3 4" key="1">
    <citation type="submission" date="2021-06" db="EMBL/GenBank/DDBJ databases">
        <title>Genome-based taxonomic framework of Microbacterium strains isolated from marine environment, the description of four new species and reclassification of four preexisting species.</title>
        <authorList>
            <person name="Lee S.D."/>
            <person name="Kim S.-M."/>
            <person name="Byeon Y.-S."/>
            <person name="Yang H.L."/>
            <person name="Kim I.S."/>
        </authorList>
    </citation>
    <scope>NUCLEOTIDE SEQUENCE [LARGE SCALE GENOMIC DNA]</scope>
    <source>
        <strain evidence="3 4">SSW1-49</strain>
    </source>
</reference>
<sequence>MTTPSRPRRAFWGDVRFLIGIALIVLSISGVWLIVSSSDRTAPALQATRTITQGEALVSGDFQVVEVGLGPLGDDYVTPQDLAPGRVAARTVVAGELIPVSAVGDADDNRTTTIVVESATAVPDEVMAGAVVELWHAPPREDGRTFDVPRILVADVIVRDVREPDGVLAQSGVAVEVVIDRADVADVLGAVTGGSALSVVPVGSGS</sequence>
<proteinExistence type="predicted"/>
<feature type="domain" description="SAF" evidence="2">
    <location>
        <begin position="42"/>
        <end position="104"/>
    </location>
</feature>
<gene>
    <name evidence="3" type="ORF">KZC51_09475</name>
</gene>
<feature type="transmembrane region" description="Helical" evidence="1">
    <location>
        <begin position="15"/>
        <end position="35"/>
    </location>
</feature>
<dbReference type="InterPro" id="IPR013974">
    <property type="entry name" value="SAF"/>
</dbReference>
<keyword evidence="4" id="KW-1185">Reference proteome</keyword>
<accession>A0ABT0FE73</accession>
<dbReference type="CDD" id="cd11614">
    <property type="entry name" value="SAF_CpaB_FlgA_like"/>
    <property type="match status" value="1"/>
</dbReference>
<keyword evidence="1" id="KW-0472">Membrane</keyword>
<dbReference type="Pfam" id="PF08666">
    <property type="entry name" value="SAF"/>
    <property type="match status" value="1"/>
</dbReference>
<dbReference type="RefSeq" id="WP_247629735.1">
    <property type="nucleotide sequence ID" value="NZ_JAHWXN010000001.1"/>
</dbReference>
<dbReference type="EMBL" id="JAHWXN010000001">
    <property type="protein sequence ID" value="MCK2036366.1"/>
    <property type="molecule type" value="Genomic_DNA"/>
</dbReference>
<keyword evidence="1" id="KW-1133">Transmembrane helix</keyword>
<protein>
    <recommendedName>
        <fullName evidence="2">SAF domain-containing protein</fullName>
    </recommendedName>
</protein>
<comment type="caution">
    <text evidence="3">The sequence shown here is derived from an EMBL/GenBank/DDBJ whole genome shotgun (WGS) entry which is preliminary data.</text>
</comment>
<dbReference type="Proteomes" id="UP001300096">
    <property type="component" value="Unassembled WGS sequence"/>
</dbReference>
<evidence type="ECO:0000259" key="2">
    <source>
        <dbReference type="SMART" id="SM00858"/>
    </source>
</evidence>
<evidence type="ECO:0000313" key="3">
    <source>
        <dbReference type="EMBL" id="MCK2036366.1"/>
    </source>
</evidence>
<evidence type="ECO:0000256" key="1">
    <source>
        <dbReference type="SAM" id="Phobius"/>
    </source>
</evidence>
<name>A0ABT0FE73_9MICO</name>